<dbReference type="EMBL" id="JAYJJU010000012">
    <property type="protein sequence ID" value="MEB3032714.1"/>
    <property type="molecule type" value="Genomic_DNA"/>
</dbReference>
<dbReference type="RefSeq" id="WP_224971676.1">
    <property type="nucleotide sequence ID" value="NZ_JAYJJU010000012.1"/>
</dbReference>
<reference evidence="16 17" key="1">
    <citation type="submission" date="2023-12" db="EMBL/GenBank/DDBJ databases">
        <title>Description of new species of Mycobacterium terrae complex isolated from sewage at the Sao Paulo Zoological Park Foundation in Brazil.</title>
        <authorList>
            <person name="Romagnoli C.L."/>
            <person name="Conceicao E.C."/>
            <person name="Machado E."/>
            <person name="Barreto L.B.P.F."/>
            <person name="Sharma A."/>
            <person name="Silva N.M."/>
            <person name="Marques L.E."/>
            <person name="Juliana M.A."/>
            <person name="Lourenco M.C.S."/>
            <person name="Digiampietri L.A."/>
            <person name="Suffys P.N."/>
            <person name="Viana-Niero C."/>
        </authorList>
    </citation>
    <scope>NUCLEOTIDE SEQUENCE [LARGE SCALE GENOMIC DNA]</scope>
    <source>
        <strain evidence="16 17">MYC340</strain>
    </source>
</reference>
<evidence type="ECO:0000256" key="9">
    <source>
        <dbReference type="ARBA" id="ARBA00022989"/>
    </source>
</evidence>
<keyword evidence="11 14" id="KW-0472">Membrane</keyword>
<dbReference type="SMART" id="SM00228">
    <property type="entry name" value="PDZ"/>
    <property type="match status" value="1"/>
</dbReference>
<keyword evidence="6 14" id="KW-0812">Transmembrane</keyword>
<keyword evidence="10" id="KW-0482">Metalloprotease</keyword>
<dbReference type="PANTHER" id="PTHR42837">
    <property type="entry name" value="REGULATOR OF SIGMA-E PROTEASE RSEP"/>
    <property type="match status" value="1"/>
</dbReference>
<evidence type="ECO:0000256" key="13">
    <source>
        <dbReference type="ARBA" id="ARBA00033476"/>
    </source>
</evidence>
<dbReference type="PANTHER" id="PTHR42837:SF2">
    <property type="entry name" value="MEMBRANE METALLOPROTEASE ARASP2, CHLOROPLASTIC-RELATED"/>
    <property type="match status" value="1"/>
</dbReference>
<evidence type="ECO:0000256" key="11">
    <source>
        <dbReference type="ARBA" id="ARBA00023136"/>
    </source>
</evidence>
<keyword evidence="17" id="KW-1185">Reference proteome</keyword>
<evidence type="ECO:0000256" key="12">
    <source>
        <dbReference type="ARBA" id="ARBA00032214"/>
    </source>
</evidence>
<dbReference type="SUPFAM" id="SSF50156">
    <property type="entry name" value="PDZ domain-like"/>
    <property type="match status" value="1"/>
</dbReference>
<evidence type="ECO:0000259" key="15">
    <source>
        <dbReference type="SMART" id="SM00228"/>
    </source>
</evidence>
<dbReference type="Pfam" id="PF02163">
    <property type="entry name" value="Peptidase_M50"/>
    <property type="match status" value="1"/>
</dbReference>
<evidence type="ECO:0000256" key="3">
    <source>
        <dbReference type="ARBA" id="ARBA00007931"/>
    </source>
</evidence>
<evidence type="ECO:0000256" key="8">
    <source>
        <dbReference type="ARBA" id="ARBA00022833"/>
    </source>
</evidence>
<dbReference type="Pfam" id="PF17820">
    <property type="entry name" value="PDZ_6"/>
    <property type="match status" value="1"/>
</dbReference>
<comment type="similarity">
    <text evidence="3">Belongs to the peptidase M50B family.</text>
</comment>
<feature type="transmembrane region" description="Helical" evidence="14">
    <location>
        <begin position="378"/>
        <end position="399"/>
    </location>
</feature>
<sequence>MMFAVGIALFALAILVSVALHECGHMWVARATGMKVRRYFVGFGTTLWSTRRGETEYGLKAIPAGGFCDIAGMTSVEELEPDEVDRAMYKQKTWKRVAVLFAGPGMNFIIGLVLVYSIGVIWGLPNLNAPTTAVIGETACVAPEVVRGELGACTGPGPAALAGIQAGDVVVKVGDTPVATFEEMAAAVRKQHGVTPIVVERDGTTLTKNVDVTPTQRWIAEGRDSQAVPSTVGAIGVGAAQFGPTQYNPITAVPATFKFSGDLSVLLAKSLANIPSKVGALVHAIGNPSGERDPETPISVVGASIIGGDTVDHGVWVAFWFFLAQLNFILGVINLVPLLPFDGGHIAIALYEKLRNLVRSARGKVAAAPVNYLKLMPATYVVLVVVVGYMLLTVTADLVNPIRLF</sequence>
<evidence type="ECO:0000256" key="1">
    <source>
        <dbReference type="ARBA" id="ARBA00001947"/>
    </source>
</evidence>
<evidence type="ECO:0000313" key="17">
    <source>
        <dbReference type="Proteomes" id="UP001298593"/>
    </source>
</evidence>
<evidence type="ECO:0000256" key="6">
    <source>
        <dbReference type="ARBA" id="ARBA00022692"/>
    </source>
</evidence>
<keyword evidence="9 14" id="KW-1133">Transmembrane helix</keyword>
<dbReference type="InterPro" id="IPR041489">
    <property type="entry name" value="PDZ_6"/>
</dbReference>
<dbReference type="InterPro" id="IPR036034">
    <property type="entry name" value="PDZ_sf"/>
</dbReference>
<evidence type="ECO:0000256" key="5">
    <source>
        <dbReference type="ARBA" id="ARBA00022670"/>
    </source>
</evidence>
<proteinExistence type="inferred from homology"/>
<accession>A0ABU5XXL0</accession>
<dbReference type="Gene3D" id="2.30.42.10">
    <property type="match status" value="1"/>
</dbReference>
<organism evidence="16 17">
    <name type="scientific">[Mycobacterium] nativiensis</name>
    <dbReference type="NCBI Taxonomy" id="2855503"/>
    <lineage>
        <taxon>Bacteria</taxon>
        <taxon>Bacillati</taxon>
        <taxon>Actinomycetota</taxon>
        <taxon>Actinomycetes</taxon>
        <taxon>Mycobacteriales</taxon>
        <taxon>Mycobacteriaceae</taxon>
        <taxon>Mycolicibacter</taxon>
    </lineage>
</organism>
<dbReference type="InterPro" id="IPR004387">
    <property type="entry name" value="Pept_M50_Zn"/>
</dbReference>
<keyword evidence="8" id="KW-0862">Zinc</keyword>
<feature type="transmembrane region" description="Helical" evidence="14">
    <location>
        <begin position="98"/>
        <end position="124"/>
    </location>
</feature>
<keyword evidence="7" id="KW-0378">Hydrolase</keyword>
<feature type="domain" description="PDZ" evidence="15">
    <location>
        <begin position="108"/>
        <end position="203"/>
    </location>
</feature>
<keyword evidence="5" id="KW-0645">Protease</keyword>
<evidence type="ECO:0000256" key="7">
    <source>
        <dbReference type="ARBA" id="ARBA00022801"/>
    </source>
</evidence>
<evidence type="ECO:0000313" key="16">
    <source>
        <dbReference type="EMBL" id="MEB3032714.1"/>
    </source>
</evidence>
<evidence type="ECO:0000256" key="4">
    <source>
        <dbReference type="ARBA" id="ARBA00019897"/>
    </source>
</evidence>
<evidence type="ECO:0000256" key="10">
    <source>
        <dbReference type="ARBA" id="ARBA00023049"/>
    </source>
</evidence>
<comment type="subcellular location">
    <subcellularLocation>
        <location evidence="2">Membrane</location>
        <topology evidence="2">Multi-pass membrane protein</topology>
    </subcellularLocation>
</comment>
<evidence type="ECO:0000256" key="14">
    <source>
        <dbReference type="SAM" id="Phobius"/>
    </source>
</evidence>
<comment type="caution">
    <text evidence="16">The sequence shown here is derived from an EMBL/GenBank/DDBJ whole genome shotgun (WGS) entry which is preliminary data.</text>
</comment>
<dbReference type="InterPro" id="IPR001478">
    <property type="entry name" value="PDZ"/>
</dbReference>
<dbReference type="InterPro" id="IPR008915">
    <property type="entry name" value="Peptidase_M50"/>
</dbReference>
<protein>
    <recommendedName>
        <fullName evidence="4">Zinc metalloprotease Rip1</fullName>
    </recommendedName>
    <alternativeName>
        <fullName evidence="12">S2P endopeptidase</fullName>
    </alternativeName>
    <alternativeName>
        <fullName evidence="13">Site-2-type intramembrane protease</fullName>
    </alternativeName>
</protein>
<evidence type="ECO:0000256" key="2">
    <source>
        <dbReference type="ARBA" id="ARBA00004141"/>
    </source>
</evidence>
<name>A0ABU5XXL0_9MYCO</name>
<comment type="cofactor">
    <cofactor evidence="1">
        <name>Zn(2+)</name>
        <dbReference type="ChEBI" id="CHEBI:29105"/>
    </cofactor>
</comment>
<dbReference type="Proteomes" id="UP001298593">
    <property type="component" value="Unassembled WGS sequence"/>
</dbReference>
<dbReference type="CDD" id="cd06163">
    <property type="entry name" value="S2P-M50_PDZ_RseP-like"/>
    <property type="match status" value="1"/>
</dbReference>
<gene>
    <name evidence="16" type="ORF">KV113_14230</name>
</gene>